<accession>A0ABN1Z0W7</accession>
<organism evidence="1 2">
    <name type="scientific">Streptomyces thermospinosisporus</name>
    <dbReference type="NCBI Taxonomy" id="161482"/>
    <lineage>
        <taxon>Bacteria</taxon>
        <taxon>Bacillati</taxon>
        <taxon>Actinomycetota</taxon>
        <taxon>Actinomycetes</taxon>
        <taxon>Kitasatosporales</taxon>
        <taxon>Streptomycetaceae</taxon>
        <taxon>Streptomyces</taxon>
    </lineage>
</organism>
<protein>
    <submittedName>
        <fullName evidence="1">Uncharacterized protein</fullName>
    </submittedName>
</protein>
<proteinExistence type="predicted"/>
<comment type="caution">
    <text evidence="1">The sequence shown here is derived from an EMBL/GenBank/DDBJ whole genome shotgun (WGS) entry which is preliminary data.</text>
</comment>
<gene>
    <name evidence="1" type="ORF">GCM10009601_37010</name>
</gene>
<dbReference type="Gene3D" id="3.40.50.720">
    <property type="entry name" value="NAD(P)-binding Rossmann-like Domain"/>
    <property type="match status" value="1"/>
</dbReference>
<keyword evidence="2" id="KW-1185">Reference proteome</keyword>
<evidence type="ECO:0000313" key="2">
    <source>
        <dbReference type="Proteomes" id="UP001500973"/>
    </source>
</evidence>
<evidence type="ECO:0000313" key="1">
    <source>
        <dbReference type="EMBL" id="GAA1426908.1"/>
    </source>
</evidence>
<reference evidence="1 2" key="1">
    <citation type="journal article" date="2019" name="Int. J. Syst. Evol. Microbiol.">
        <title>The Global Catalogue of Microorganisms (GCM) 10K type strain sequencing project: providing services to taxonomists for standard genome sequencing and annotation.</title>
        <authorList>
            <consortium name="The Broad Institute Genomics Platform"/>
            <consortium name="The Broad Institute Genome Sequencing Center for Infectious Disease"/>
            <person name="Wu L."/>
            <person name="Ma J."/>
        </authorList>
    </citation>
    <scope>NUCLEOTIDE SEQUENCE [LARGE SCALE GENOMIC DNA]</scope>
    <source>
        <strain evidence="1 2">JCM 11756</strain>
    </source>
</reference>
<sequence length="81" mass="8376">MAPDPLERPSTVFLSGDDAEAKRTVAGLLGDLGRPADSVLDLGGIATARGQEHYALLFTGIAEAIGCYGSGIRVVPPRARP</sequence>
<name>A0ABN1Z0W7_9ACTN</name>
<dbReference type="EMBL" id="BAAAIZ010000053">
    <property type="protein sequence ID" value="GAA1426908.1"/>
    <property type="molecule type" value="Genomic_DNA"/>
</dbReference>
<dbReference type="Proteomes" id="UP001500973">
    <property type="component" value="Unassembled WGS sequence"/>
</dbReference>